<name>A0AAX6MY49_9PEZI</name>
<dbReference type="PRINTS" id="PR00465">
    <property type="entry name" value="EP450IV"/>
</dbReference>
<protein>
    <recommendedName>
        <fullName evidence="11">Cytochrome P450</fullName>
    </recommendedName>
</protein>
<dbReference type="EMBL" id="JBANMG010000001">
    <property type="protein sequence ID" value="KAK6957327.1"/>
    <property type="molecule type" value="Genomic_DNA"/>
</dbReference>
<evidence type="ECO:0000256" key="7">
    <source>
        <dbReference type="PIRSR" id="PIRSR602403-1"/>
    </source>
</evidence>
<keyword evidence="8" id="KW-0732">Signal</keyword>
<feature type="binding site" description="axial binding residue" evidence="7">
    <location>
        <position position="476"/>
    </location>
    <ligand>
        <name>heme</name>
        <dbReference type="ChEBI" id="CHEBI:30413"/>
    </ligand>
    <ligandPart>
        <name>Fe</name>
        <dbReference type="ChEBI" id="CHEBI:18248"/>
    </ligandPart>
</feature>
<dbReference type="InterPro" id="IPR001128">
    <property type="entry name" value="Cyt_P450"/>
</dbReference>
<dbReference type="GO" id="GO:0008395">
    <property type="term" value="F:steroid hydroxylase activity"/>
    <property type="evidence" value="ECO:0007669"/>
    <property type="project" value="TreeGrafter"/>
</dbReference>
<comment type="similarity">
    <text evidence="2">Belongs to the cytochrome P450 family.</text>
</comment>
<gene>
    <name evidence="9" type="ORF">Daesc_000110</name>
</gene>
<evidence type="ECO:0000256" key="3">
    <source>
        <dbReference type="ARBA" id="ARBA00022617"/>
    </source>
</evidence>
<evidence type="ECO:0000256" key="2">
    <source>
        <dbReference type="ARBA" id="ARBA00010617"/>
    </source>
</evidence>
<dbReference type="Pfam" id="PF00067">
    <property type="entry name" value="p450"/>
    <property type="match status" value="1"/>
</dbReference>
<reference evidence="9 10" key="1">
    <citation type="journal article" date="2024" name="Front Chem Biol">
        <title>Unveiling the potential of Daldinia eschscholtzii MFLUCC 19-0629 through bioactivity and bioinformatics studies for enhanced sustainable agriculture production.</title>
        <authorList>
            <person name="Brooks S."/>
            <person name="Weaver J.A."/>
            <person name="Klomchit A."/>
            <person name="Alharthi S.A."/>
            <person name="Onlamun T."/>
            <person name="Nurani R."/>
            <person name="Vong T.K."/>
            <person name="Alberti F."/>
            <person name="Greco C."/>
        </authorList>
    </citation>
    <scope>NUCLEOTIDE SEQUENCE [LARGE SCALE GENOMIC DNA]</scope>
    <source>
        <strain evidence="9">MFLUCC 19-0629</strain>
    </source>
</reference>
<evidence type="ECO:0000256" key="6">
    <source>
        <dbReference type="ARBA" id="ARBA00023033"/>
    </source>
</evidence>
<dbReference type="GO" id="GO:0005506">
    <property type="term" value="F:iron ion binding"/>
    <property type="evidence" value="ECO:0007669"/>
    <property type="project" value="InterPro"/>
</dbReference>
<dbReference type="SUPFAM" id="SSF48264">
    <property type="entry name" value="Cytochrome P450"/>
    <property type="match status" value="1"/>
</dbReference>
<accession>A0AAX6MY49</accession>
<evidence type="ECO:0000256" key="8">
    <source>
        <dbReference type="SAM" id="SignalP"/>
    </source>
</evidence>
<keyword evidence="6" id="KW-0503">Monooxygenase</keyword>
<keyword evidence="5 7" id="KW-0408">Iron</keyword>
<evidence type="ECO:0000313" key="9">
    <source>
        <dbReference type="EMBL" id="KAK6957327.1"/>
    </source>
</evidence>
<dbReference type="AlphaFoldDB" id="A0AAX6MY49"/>
<dbReference type="PANTHER" id="PTHR24304:SF2">
    <property type="entry name" value="24-HYDROXYCHOLESTEROL 7-ALPHA-HYDROXYLASE"/>
    <property type="match status" value="1"/>
</dbReference>
<keyword evidence="6" id="KW-0560">Oxidoreductase</keyword>
<dbReference type="Gene3D" id="1.10.630.10">
    <property type="entry name" value="Cytochrome P450"/>
    <property type="match status" value="1"/>
</dbReference>
<organism evidence="9 10">
    <name type="scientific">Daldinia eschscholtzii</name>
    <dbReference type="NCBI Taxonomy" id="292717"/>
    <lineage>
        <taxon>Eukaryota</taxon>
        <taxon>Fungi</taxon>
        <taxon>Dikarya</taxon>
        <taxon>Ascomycota</taxon>
        <taxon>Pezizomycotina</taxon>
        <taxon>Sordariomycetes</taxon>
        <taxon>Xylariomycetidae</taxon>
        <taxon>Xylariales</taxon>
        <taxon>Hypoxylaceae</taxon>
        <taxon>Daldinia</taxon>
    </lineage>
</organism>
<evidence type="ECO:0000256" key="4">
    <source>
        <dbReference type="ARBA" id="ARBA00022723"/>
    </source>
</evidence>
<dbReference type="PANTHER" id="PTHR24304">
    <property type="entry name" value="CYTOCHROME P450 FAMILY 7"/>
    <property type="match status" value="1"/>
</dbReference>
<comment type="caution">
    <text evidence="9">The sequence shown here is derived from an EMBL/GenBank/DDBJ whole genome shotgun (WGS) entry which is preliminary data.</text>
</comment>
<keyword evidence="10" id="KW-1185">Reference proteome</keyword>
<feature type="chain" id="PRO_5043915343" description="Cytochrome P450" evidence="8">
    <location>
        <begin position="22"/>
        <end position="542"/>
    </location>
</feature>
<evidence type="ECO:0000256" key="1">
    <source>
        <dbReference type="ARBA" id="ARBA00001971"/>
    </source>
</evidence>
<dbReference type="GO" id="GO:0020037">
    <property type="term" value="F:heme binding"/>
    <property type="evidence" value="ECO:0007669"/>
    <property type="project" value="InterPro"/>
</dbReference>
<sequence length="542" mass="61466">MPEFTSIILGVLFLVLSLVTTFLNKQNHEKRSQQPPRLGETIPYVSNIWQYMTNNRLFMTRVRQILKDTPIAQCQLGPMNTYLVTGNSNVSLIFRSSFTSEPWILRILENAGGYTSTDMAHYYADGSGATSRPRRGPSELLPPEKRIWHTSHRMHDDTLIHARPINAFATSFQGFFAQELEAFPADEWVENIQIFSFLKSNMTAAATRAVVGPRIMDQNPDFIDAFWQYEKTPATLAFGLPPWINRRAVRIRDRFGAMCREWYELADRDFDWTGPDRQADWEPNFGSQVSKGLALWAKSFAFSSQSIGGAFALLLSGLHSNVIPICGWVMFELLQNPELYLAVKEEISEAEITNQASKVYFDHQKLTSLPLLQSVFTEVMRLHVSVLITRTSTENITIAGYTLPKGSIVQAPTEVAHLDESTWGKPGHPASEFWGYRHVKEIETTDETGNVVNKLEFFMSGKTGSFFPYGGGISICAGRFIANAEVLLAVSMLISRFDIEFVEWVKLDGSFSERAAIDDIRYANAVAKPPDRDMKVRWRRLW</sequence>
<proteinExistence type="inferred from homology"/>
<dbReference type="InterPro" id="IPR050529">
    <property type="entry name" value="CYP450_sterol_14alpha_dmase"/>
</dbReference>
<keyword evidence="4 7" id="KW-0479">Metal-binding</keyword>
<evidence type="ECO:0000313" key="10">
    <source>
        <dbReference type="Proteomes" id="UP001369815"/>
    </source>
</evidence>
<keyword evidence="3 7" id="KW-0349">Heme</keyword>
<dbReference type="InterPro" id="IPR002403">
    <property type="entry name" value="Cyt_P450_E_grp-IV"/>
</dbReference>
<dbReference type="InterPro" id="IPR036396">
    <property type="entry name" value="Cyt_P450_sf"/>
</dbReference>
<dbReference type="CDD" id="cd11040">
    <property type="entry name" value="CYP7_CYP8-like"/>
    <property type="match status" value="1"/>
</dbReference>
<dbReference type="Proteomes" id="UP001369815">
    <property type="component" value="Unassembled WGS sequence"/>
</dbReference>
<feature type="signal peptide" evidence="8">
    <location>
        <begin position="1"/>
        <end position="21"/>
    </location>
</feature>
<comment type="cofactor">
    <cofactor evidence="1 7">
        <name>heme</name>
        <dbReference type="ChEBI" id="CHEBI:30413"/>
    </cofactor>
</comment>
<evidence type="ECO:0000256" key="5">
    <source>
        <dbReference type="ARBA" id="ARBA00023004"/>
    </source>
</evidence>
<dbReference type="GO" id="GO:0016705">
    <property type="term" value="F:oxidoreductase activity, acting on paired donors, with incorporation or reduction of molecular oxygen"/>
    <property type="evidence" value="ECO:0007669"/>
    <property type="project" value="InterPro"/>
</dbReference>
<evidence type="ECO:0008006" key="11">
    <source>
        <dbReference type="Google" id="ProtNLM"/>
    </source>
</evidence>